<organism evidence="2 3">
    <name type="scientific">Cardiosporidium cionae</name>
    <dbReference type="NCBI Taxonomy" id="476202"/>
    <lineage>
        <taxon>Eukaryota</taxon>
        <taxon>Sar</taxon>
        <taxon>Alveolata</taxon>
        <taxon>Apicomplexa</taxon>
        <taxon>Aconoidasida</taxon>
        <taxon>Nephromycida</taxon>
        <taxon>Cardiosporidium</taxon>
    </lineage>
</organism>
<dbReference type="PANTHER" id="PTHR43763:SF6">
    <property type="entry name" value="XAA-PRO AMINOPEPTIDASE 1"/>
    <property type="match status" value="1"/>
</dbReference>
<feature type="domain" description="Creatinase N-terminal" evidence="1">
    <location>
        <begin position="84"/>
        <end position="208"/>
    </location>
</feature>
<dbReference type="InterPro" id="IPR029149">
    <property type="entry name" value="Creatin/AminoP/Spt16_N"/>
</dbReference>
<dbReference type="EMBL" id="JADAQX010000526">
    <property type="protein sequence ID" value="KAF8819980.1"/>
    <property type="molecule type" value="Genomic_DNA"/>
</dbReference>
<dbReference type="InterPro" id="IPR050422">
    <property type="entry name" value="X-Pro_aminopeptidase_P"/>
</dbReference>
<accession>A0ABQ7J7L8</accession>
<feature type="non-terminal residue" evidence="2">
    <location>
        <position position="269"/>
    </location>
</feature>
<protein>
    <submittedName>
        <fullName evidence="2">Creatinase domain-containing protein</fullName>
    </submittedName>
</protein>
<comment type="caution">
    <text evidence="2">The sequence shown here is derived from an EMBL/GenBank/DDBJ whole genome shotgun (WGS) entry which is preliminary data.</text>
</comment>
<dbReference type="Pfam" id="PF16189">
    <property type="entry name" value="Creatinase_N_2"/>
    <property type="match status" value="1"/>
</dbReference>
<dbReference type="Gene3D" id="3.40.350.10">
    <property type="entry name" value="Creatinase/prolidase N-terminal domain"/>
    <property type="match status" value="2"/>
</dbReference>
<dbReference type="InterPro" id="IPR000587">
    <property type="entry name" value="Creatinase_N"/>
</dbReference>
<dbReference type="Proteomes" id="UP000823046">
    <property type="component" value="Unassembled WGS sequence"/>
</dbReference>
<evidence type="ECO:0000313" key="3">
    <source>
        <dbReference type="Proteomes" id="UP000823046"/>
    </source>
</evidence>
<reference evidence="2 3" key="1">
    <citation type="journal article" date="2020" name="bioRxiv">
        <title>Metabolic contributions of an alphaproteobacterial endosymbiont in the apicomplexan Cardiosporidium cionae.</title>
        <authorList>
            <person name="Hunter E.S."/>
            <person name="Paight C.J."/>
            <person name="Lane C.E."/>
        </authorList>
    </citation>
    <scope>NUCLEOTIDE SEQUENCE [LARGE SCALE GENOMIC DNA]</scope>
    <source>
        <strain evidence="2">ESH_2018</strain>
    </source>
</reference>
<proteinExistence type="predicted"/>
<name>A0ABQ7J7L8_9APIC</name>
<evidence type="ECO:0000313" key="2">
    <source>
        <dbReference type="EMBL" id="KAF8819980.1"/>
    </source>
</evidence>
<dbReference type="Pfam" id="PF01321">
    <property type="entry name" value="Creatinase_N"/>
    <property type="match status" value="1"/>
</dbReference>
<sequence length="269" mass="30197">MFSRGVSVSYRRVFPASLIRPIYQKAAFLDFSLRQFSPSLSKAAISSCMMAHTSTAGKAFNVDASKAFVKNGTSDIVLSPAMKLAKLRQLMQENSVDGYIVYSADAHSSEYCNTHDERRAFISEFTGSAGTAVITLDKALLWTDGRYFQQAEKQLDPDLWKLMKGGLESTPTISRYIRECKQIHRLGLDMYTTSIADFQKLEKELKDDVLLHPIAQNLVDIVWGKNQPSVPENPVFTVPLKYTGMETTSKLKQIRAELKKKRVQAVLLS</sequence>
<keyword evidence="3" id="KW-1185">Reference proteome</keyword>
<gene>
    <name evidence="2" type="ORF">IE077_003735</name>
</gene>
<evidence type="ECO:0000259" key="1">
    <source>
        <dbReference type="Pfam" id="PF01321"/>
    </source>
</evidence>
<dbReference type="PANTHER" id="PTHR43763">
    <property type="entry name" value="XAA-PRO AMINOPEPTIDASE 1"/>
    <property type="match status" value="1"/>
</dbReference>
<dbReference type="SUPFAM" id="SSF53092">
    <property type="entry name" value="Creatinase/prolidase N-terminal domain"/>
    <property type="match status" value="1"/>
</dbReference>